<gene>
    <name evidence="1" type="ORF">RirG_007860</name>
</gene>
<dbReference type="EMBL" id="JEMT01004942">
    <property type="protein sequence ID" value="EXX79210.1"/>
    <property type="molecule type" value="Genomic_DNA"/>
</dbReference>
<evidence type="ECO:0000313" key="1">
    <source>
        <dbReference type="EMBL" id="EXX79210.1"/>
    </source>
</evidence>
<dbReference type="Proteomes" id="UP000022910">
    <property type="component" value="Unassembled WGS sequence"/>
</dbReference>
<organism evidence="1 2">
    <name type="scientific">Rhizophagus irregularis (strain DAOM 197198w)</name>
    <name type="common">Glomus intraradices</name>
    <dbReference type="NCBI Taxonomy" id="1432141"/>
    <lineage>
        <taxon>Eukaryota</taxon>
        <taxon>Fungi</taxon>
        <taxon>Fungi incertae sedis</taxon>
        <taxon>Mucoromycota</taxon>
        <taxon>Glomeromycotina</taxon>
        <taxon>Glomeromycetes</taxon>
        <taxon>Glomerales</taxon>
        <taxon>Glomeraceae</taxon>
        <taxon>Rhizophagus</taxon>
    </lineage>
</organism>
<proteinExistence type="predicted"/>
<name>A0A015KHU5_RHIIW</name>
<comment type="caution">
    <text evidence="1">The sequence shown here is derived from an EMBL/GenBank/DDBJ whole genome shotgun (WGS) entry which is preliminary data.</text>
</comment>
<keyword evidence="2" id="KW-1185">Reference proteome</keyword>
<protein>
    <submittedName>
        <fullName evidence="1">Uncharacterized protein</fullName>
    </submittedName>
</protein>
<sequence>MEKESQIILKKQNFDNTKIRYIELKVGGDEVNSDFARVHQDAIVRACDEALIPRDGYRHLAAINPSLEREYQISDR</sequence>
<accession>A0A015KHU5</accession>
<dbReference type="AlphaFoldDB" id="A0A015KHU5"/>
<dbReference type="HOGENOM" id="CLU_2655752_0_0_1"/>
<evidence type="ECO:0000313" key="2">
    <source>
        <dbReference type="Proteomes" id="UP000022910"/>
    </source>
</evidence>
<reference evidence="1 2" key="1">
    <citation type="submission" date="2014-02" db="EMBL/GenBank/DDBJ databases">
        <title>Single nucleus genome sequencing reveals high similarity among nuclei of an endomycorrhizal fungus.</title>
        <authorList>
            <person name="Lin K."/>
            <person name="Geurts R."/>
            <person name="Zhang Z."/>
            <person name="Limpens E."/>
            <person name="Saunders D.G."/>
            <person name="Mu D."/>
            <person name="Pang E."/>
            <person name="Cao H."/>
            <person name="Cha H."/>
            <person name="Lin T."/>
            <person name="Zhou Q."/>
            <person name="Shang Y."/>
            <person name="Li Y."/>
            <person name="Ivanov S."/>
            <person name="Sharma T."/>
            <person name="Velzen R.V."/>
            <person name="Ruijter N.D."/>
            <person name="Aanen D.K."/>
            <person name="Win J."/>
            <person name="Kamoun S."/>
            <person name="Bisseling T."/>
            <person name="Huang S."/>
        </authorList>
    </citation>
    <scope>NUCLEOTIDE SEQUENCE [LARGE SCALE GENOMIC DNA]</scope>
    <source>
        <strain evidence="2">DAOM197198w</strain>
    </source>
</reference>